<comment type="caution">
    <text evidence="3">The sequence shown here is derived from an EMBL/GenBank/DDBJ whole genome shotgun (WGS) entry which is preliminary data.</text>
</comment>
<dbReference type="InterPro" id="IPR036435">
    <property type="entry name" value="Leukocidin/porin_MspA_sf"/>
</dbReference>
<proteinExistence type="predicted"/>
<dbReference type="SUPFAM" id="SSF56959">
    <property type="entry name" value="Leukocidin-like"/>
    <property type="match status" value="1"/>
</dbReference>
<evidence type="ECO:0000256" key="1">
    <source>
        <dbReference type="ARBA" id="ARBA00022729"/>
    </source>
</evidence>
<dbReference type="AlphaFoldDB" id="A0A7W9PLN9"/>
<feature type="chain" id="PRO_5031364871" description="MspA protein" evidence="2">
    <location>
        <begin position="26"/>
        <end position="202"/>
    </location>
</feature>
<sequence>MVSALVKACAAAAAAALVGAPLARADVEQLPPREKTFPSAFGSFTVGVHDENVNRLPPLNMVGTTREALVGHVAWGRVDGPAGGVLKTGYHVGCAVTVGPGQFGATPDLEAGIEGGEVPSPHILANPNPIVTLNLSPGEVSEVPVAEKELIPGKVVQTVVRDFHIIVNACSGPVAIRQFTYLYAKSAEVDDSGAVFGDSTWL</sequence>
<accession>A0A7W9PLN9</accession>
<keyword evidence="1 2" id="KW-0732">Signal</keyword>
<feature type="signal peptide" evidence="2">
    <location>
        <begin position="1"/>
        <end position="25"/>
    </location>
</feature>
<evidence type="ECO:0000313" key="4">
    <source>
        <dbReference type="Proteomes" id="UP000540412"/>
    </source>
</evidence>
<evidence type="ECO:0008006" key="5">
    <source>
        <dbReference type="Google" id="ProtNLM"/>
    </source>
</evidence>
<dbReference type="Gene3D" id="2.60.40.1650">
    <property type="entry name" value="Porin MspA (Ig-like beta-sandwich domain)"/>
    <property type="match status" value="2"/>
</dbReference>
<reference evidence="3 4" key="1">
    <citation type="submission" date="2020-08" db="EMBL/GenBank/DDBJ databases">
        <title>Sequencing the genomes of 1000 actinobacteria strains.</title>
        <authorList>
            <person name="Klenk H.-P."/>
        </authorList>
    </citation>
    <scope>NUCLEOTIDE SEQUENCE [LARGE SCALE GENOMIC DNA]</scope>
    <source>
        <strain evidence="3 4">DSM 43582</strain>
    </source>
</reference>
<dbReference type="EMBL" id="JACHIT010000002">
    <property type="protein sequence ID" value="MBB5917909.1"/>
    <property type="molecule type" value="Genomic_DNA"/>
</dbReference>
<evidence type="ECO:0000313" key="3">
    <source>
        <dbReference type="EMBL" id="MBB5917909.1"/>
    </source>
</evidence>
<dbReference type="Proteomes" id="UP000540412">
    <property type="component" value="Unassembled WGS sequence"/>
</dbReference>
<protein>
    <recommendedName>
        <fullName evidence="5">MspA protein</fullName>
    </recommendedName>
</protein>
<name>A0A7W9PLN9_9NOCA</name>
<dbReference type="Pfam" id="PF09203">
    <property type="entry name" value="MspA"/>
    <property type="match status" value="1"/>
</dbReference>
<dbReference type="RefSeq" id="WP_040747700.1">
    <property type="nucleotide sequence ID" value="NZ_JACHIT010000002.1"/>
</dbReference>
<gene>
    <name evidence="3" type="ORF">BJY24_006821</name>
</gene>
<keyword evidence="4" id="KW-1185">Reference proteome</keyword>
<organism evidence="3 4">
    <name type="scientific">Nocardia transvalensis</name>
    <dbReference type="NCBI Taxonomy" id="37333"/>
    <lineage>
        <taxon>Bacteria</taxon>
        <taxon>Bacillati</taxon>
        <taxon>Actinomycetota</taxon>
        <taxon>Actinomycetes</taxon>
        <taxon>Mycobacteriales</taxon>
        <taxon>Nocardiaceae</taxon>
        <taxon>Nocardia</taxon>
    </lineage>
</organism>
<dbReference type="InterPro" id="IPR015286">
    <property type="entry name" value="Porin_fam_mycobact-type"/>
</dbReference>
<evidence type="ECO:0000256" key="2">
    <source>
        <dbReference type="SAM" id="SignalP"/>
    </source>
</evidence>